<protein>
    <submittedName>
        <fullName evidence="1">Uncharacterized protein</fullName>
    </submittedName>
</protein>
<dbReference type="Proteomes" id="UP001213681">
    <property type="component" value="Unassembled WGS sequence"/>
</dbReference>
<evidence type="ECO:0000313" key="1">
    <source>
        <dbReference type="EMBL" id="KAJ5465078.1"/>
    </source>
</evidence>
<evidence type="ECO:0000313" key="2">
    <source>
        <dbReference type="Proteomes" id="UP001213681"/>
    </source>
</evidence>
<comment type="caution">
    <text evidence="1">The sequence shown here is derived from an EMBL/GenBank/DDBJ whole genome shotgun (WGS) entry which is preliminary data.</text>
</comment>
<sequence>MPKEEVKMFNAYAQWLYTCKIPSLSSFINAIFEMGAEETEGRMRRVLYDLVILYTYNNTTQDSPIRRLLVDMWVRDGNKRLLDEWKNRETLPASFLLELAKKLFLAVEGKITQPLEESNYNSYR</sequence>
<reference evidence="1" key="1">
    <citation type="submission" date="2022-12" db="EMBL/GenBank/DDBJ databases">
        <authorList>
            <person name="Petersen C."/>
        </authorList>
    </citation>
    <scope>NUCLEOTIDE SEQUENCE</scope>
    <source>
        <strain evidence="1">IBT 16125</strain>
    </source>
</reference>
<dbReference type="AlphaFoldDB" id="A0AAD6CGS5"/>
<gene>
    <name evidence="1" type="ORF">N7458_000764</name>
</gene>
<proteinExistence type="predicted"/>
<organism evidence="1 2">
    <name type="scientific">Penicillium daleae</name>
    <dbReference type="NCBI Taxonomy" id="63821"/>
    <lineage>
        <taxon>Eukaryota</taxon>
        <taxon>Fungi</taxon>
        <taxon>Dikarya</taxon>
        <taxon>Ascomycota</taxon>
        <taxon>Pezizomycotina</taxon>
        <taxon>Eurotiomycetes</taxon>
        <taxon>Eurotiomycetidae</taxon>
        <taxon>Eurotiales</taxon>
        <taxon>Aspergillaceae</taxon>
        <taxon>Penicillium</taxon>
    </lineage>
</organism>
<accession>A0AAD6CGS5</accession>
<name>A0AAD6CGS5_9EURO</name>
<keyword evidence="2" id="KW-1185">Reference proteome</keyword>
<reference evidence="1" key="2">
    <citation type="journal article" date="2023" name="IMA Fungus">
        <title>Comparative genomic study of the Penicillium genus elucidates a diverse pangenome and 15 lateral gene transfer events.</title>
        <authorList>
            <person name="Petersen C."/>
            <person name="Sorensen T."/>
            <person name="Nielsen M.R."/>
            <person name="Sondergaard T.E."/>
            <person name="Sorensen J.L."/>
            <person name="Fitzpatrick D.A."/>
            <person name="Frisvad J.C."/>
            <person name="Nielsen K.L."/>
        </authorList>
    </citation>
    <scope>NUCLEOTIDE SEQUENCE</scope>
    <source>
        <strain evidence="1">IBT 16125</strain>
    </source>
</reference>
<dbReference type="GeneID" id="81594401"/>
<dbReference type="EMBL" id="JAPVEA010000001">
    <property type="protein sequence ID" value="KAJ5465078.1"/>
    <property type="molecule type" value="Genomic_DNA"/>
</dbReference>
<dbReference type="RefSeq" id="XP_056771925.1">
    <property type="nucleotide sequence ID" value="XM_056904158.1"/>
</dbReference>